<keyword evidence="2 3" id="KW-0040">ANK repeat</keyword>
<evidence type="ECO:0000313" key="5">
    <source>
        <dbReference type="Proteomes" id="UP001627154"/>
    </source>
</evidence>
<evidence type="ECO:0000256" key="2">
    <source>
        <dbReference type="ARBA" id="ARBA00023043"/>
    </source>
</evidence>
<dbReference type="InterPro" id="IPR036770">
    <property type="entry name" value="Ankyrin_rpt-contain_sf"/>
</dbReference>
<dbReference type="InterPro" id="IPR002110">
    <property type="entry name" value="Ankyrin_rpt"/>
</dbReference>
<evidence type="ECO:0000256" key="3">
    <source>
        <dbReference type="PROSITE-ProRule" id="PRU00023"/>
    </source>
</evidence>
<accession>A0ABD2XK73</accession>
<dbReference type="PROSITE" id="PS50088">
    <property type="entry name" value="ANK_REPEAT"/>
    <property type="match status" value="2"/>
</dbReference>
<dbReference type="Proteomes" id="UP001627154">
    <property type="component" value="Unassembled WGS sequence"/>
</dbReference>
<keyword evidence="5" id="KW-1185">Reference proteome</keyword>
<dbReference type="PANTHER" id="PTHR24198">
    <property type="entry name" value="ANKYRIN REPEAT AND PROTEIN KINASE DOMAIN-CONTAINING PROTEIN"/>
    <property type="match status" value="1"/>
</dbReference>
<dbReference type="Gene3D" id="1.25.40.20">
    <property type="entry name" value="Ankyrin repeat-containing domain"/>
    <property type="match status" value="1"/>
</dbReference>
<proteinExistence type="predicted"/>
<dbReference type="Pfam" id="PF00023">
    <property type="entry name" value="Ank"/>
    <property type="match status" value="1"/>
</dbReference>
<reference evidence="4 5" key="1">
    <citation type="journal article" date="2024" name="bioRxiv">
        <title>A reference genome for Trichogramma kaykai: A tiny desert-dwelling parasitoid wasp with competing sex-ratio distorters.</title>
        <authorList>
            <person name="Culotta J."/>
            <person name="Lindsey A.R."/>
        </authorList>
    </citation>
    <scope>NUCLEOTIDE SEQUENCE [LARGE SCALE GENOMIC DNA]</scope>
    <source>
        <strain evidence="4 5">KSX58</strain>
    </source>
</reference>
<organism evidence="4 5">
    <name type="scientific">Trichogramma kaykai</name>
    <dbReference type="NCBI Taxonomy" id="54128"/>
    <lineage>
        <taxon>Eukaryota</taxon>
        <taxon>Metazoa</taxon>
        <taxon>Ecdysozoa</taxon>
        <taxon>Arthropoda</taxon>
        <taxon>Hexapoda</taxon>
        <taxon>Insecta</taxon>
        <taxon>Pterygota</taxon>
        <taxon>Neoptera</taxon>
        <taxon>Endopterygota</taxon>
        <taxon>Hymenoptera</taxon>
        <taxon>Apocrita</taxon>
        <taxon>Proctotrupomorpha</taxon>
        <taxon>Chalcidoidea</taxon>
        <taxon>Trichogrammatidae</taxon>
        <taxon>Trichogramma</taxon>
    </lineage>
</organism>
<dbReference type="PROSITE" id="PS50297">
    <property type="entry name" value="ANK_REP_REGION"/>
    <property type="match status" value="2"/>
</dbReference>
<protein>
    <recommendedName>
        <fullName evidence="6">SOCS box domain-containing protein</fullName>
    </recommendedName>
</protein>
<feature type="repeat" description="ANK" evidence="3">
    <location>
        <begin position="148"/>
        <end position="175"/>
    </location>
</feature>
<evidence type="ECO:0000313" key="4">
    <source>
        <dbReference type="EMBL" id="KAL3405705.1"/>
    </source>
</evidence>
<sequence length="405" mass="46266">MEALMTPIEKEQFLRQDDYFFNKRLSRSSSCPLVCSDEVCLTRFHRACEDGRLDLVGQFLEFCQDPDCQVLETGDSPLHLTLYHDHKSLTELLLSRGAHPNLTNSIGWTPLHALGNRDGDDKDDTTRTFFKIAAQRGRVVAVDARDDLGRTPLDCAVANLQPNVVDALLENGADLAGFRFPSEVYFNERLRRSAGESRLEFVLRVAAGMMAVVERLKRHGYPFDQTTALFMLKLSGLYTLFNAPPDADEGWYEDERFQRVAKTIAITDGDPRLTLHVLLFMRSEDAAKLVSYEEYSRLTRSPGYAELPEECRTACTKHLCSKLTRKFFLDWSKECLMRVAPPEMSHDLKLELCEQMLTPLRNAVLYHVCLAAERGLLHELAMFDEMKIDLRKLDSLFSRNKIVQD</sequence>
<dbReference type="SUPFAM" id="SSF48403">
    <property type="entry name" value="Ankyrin repeat"/>
    <property type="match status" value="1"/>
</dbReference>
<evidence type="ECO:0000256" key="1">
    <source>
        <dbReference type="ARBA" id="ARBA00022737"/>
    </source>
</evidence>
<name>A0ABD2XK73_9HYME</name>
<feature type="repeat" description="ANK" evidence="3">
    <location>
        <begin position="73"/>
        <end position="105"/>
    </location>
</feature>
<dbReference type="EMBL" id="JBJJXI010000020">
    <property type="protein sequence ID" value="KAL3405705.1"/>
    <property type="molecule type" value="Genomic_DNA"/>
</dbReference>
<dbReference type="PANTHER" id="PTHR24198:SF165">
    <property type="entry name" value="ANKYRIN REPEAT-CONTAINING PROTEIN-RELATED"/>
    <property type="match status" value="1"/>
</dbReference>
<dbReference type="Pfam" id="PF12796">
    <property type="entry name" value="Ank_2"/>
    <property type="match status" value="1"/>
</dbReference>
<dbReference type="SMART" id="SM00248">
    <property type="entry name" value="ANK"/>
    <property type="match status" value="3"/>
</dbReference>
<comment type="caution">
    <text evidence="4">The sequence shown here is derived from an EMBL/GenBank/DDBJ whole genome shotgun (WGS) entry which is preliminary data.</text>
</comment>
<dbReference type="AlphaFoldDB" id="A0ABD2XK73"/>
<evidence type="ECO:0008006" key="6">
    <source>
        <dbReference type="Google" id="ProtNLM"/>
    </source>
</evidence>
<gene>
    <name evidence="4" type="ORF">TKK_002062</name>
</gene>
<keyword evidence="1" id="KW-0677">Repeat</keyword>